<reference evidence="1 2" key="1">
    <citation type="submission" date="2019-06" db="EMBL/GenBank/DDBJ databases">
        <title>Genomic Encyclopedia of Type Strains, Phase IV (KMG-V): Genome sequencing to study the core and pangenomes of soil and plant-associated prokaryotes.</title>
        <authorList>
            <person name="Whitman W."/>
        </authorList>
    </citation>
    <scope>NUCLEOTIDE SEQUENCE [LARGE SCALE GENOMIC DNA]</scope>
    <source>
        <strain evidence="1 2">BR 11622</strain>
    </source>
</reference>
<name>A0A560GU74_9PROT</name>
<comment type="caution">
    <text evidence="1">The sequence shown here is derived from an EMBL/GenBank/DDBJ whole genome shotgun (WGS) entry which is preliminary data.</text>
</comment>
<evidence type="ECO:0000313" key="2">
    <source>
        <dbReference type="Proteomes" id="UP000315751"/>
    </source>
</evidence>
<proteinExistence type="predicted"/>
<protein>
    <submittedName>
        <fullName evidence="1">SapC protein</fullName>
    </submittedName>
</protein>
<keyword evidence="2" id="KW-1185">Reference proteome</keyword>
<sequence length="245" mass="27181">MSTQQTLPAFYQRPRPLAAERDGDLSLAPATDYRFATGANSVPVIGAEFTLACKHYPILFLDGAPPQAVVLLGLRNGENLFVDAEGGWEPGAYIPAYVRRYPFIFLENREREEFTLCIDEAASSLSHGGANKLFDGGQPTEVTRNALAFCSDYQGHYNATTDFVEALQKAGLLVENRADVTLKDGQKLSLAGFKVIDEGKFNQLSAEEFERWRQRGWLPLVYAHFVSVSNWAGLVDRTVQRPTTN</sequence>
<accession>A0A560GU74</accession>
<evidence type="ECO:0000313" key="1">
    <source>
        <dbReference type="EMBL" id="TWB37538.1"/>
    </source>
</evidence>
<dbReference type="OrthoDB" id="9806524at2"/>
<dbReference type="AlphaFoldDB" id="A0A560GU74"/>
<dbReference type="RefSeq" id="WP_145734987.1">
    <property type="nucleotide sequence ID" value="NZ_VITR01000014.1"/>
</dbReference>
<gene>
    <name evidence="1" type="ORF">FBZ90_11423</name>
</gene>
<organism evidence="1 2">
    <name type="scientific">Nitrospirillum amazonense</name>
    <dbReference type="NCBI Taxonomy" id="28077"/>
    <lineage>
        <taxon>Bacteria</taxon>
        <taxon>Pseudomonadati</taxon>
        <taxon>Pseudomonadota</taxon>
        <taxon>Alphaproteobacteria</taxon>
        <taxon>Rhodospirillales</taxon>
        <taxon>Azospirillaceae</taxon>
        <taxon>Nitrospirillum</taxon>
    </lineage>
</organism>
<dbReference type="InterPro" id="IPR010836">
    <property type="entry name" value="SapC"/>
</dbReference>
<dbReference type="Pfam" id="PF07277">
    <property type="entry name" value="SapC"/>
    <property type="match status" value="1"/>
</dbReference>
<dbReference type="EMBL" id="VITR01000014">
    <property type="protein sequence ID" value="TWB37538.1"/>
    <property type="molecule type" value="Genomic_DNA"/>
</dbReference>
<dbReference type="Proteomes" id="UP000315751">
    <property type="component" value="Unassembled WGS sequence"/>
</dbReference>